<dbReference type="AlphaFoldDB" id="A0A0A8Y666"/>
<reference evidence="2" key="1">
    <citation type="submission" date="2014-09" db="EMBL/GenBank/DDBJ databases">
        <authorList>
            <person name="Magalhaes I.L.F."/>
            <person name="Oliveira U."/>
            <person name="Santos F.R."/>
            <person name="Vidigal T.H.D.A."/>
            <person name="Brescovit A.D."/>
            <person name="Santos A.J."/>
        </authorList>
    </citation>
    <scope>NUCLEOTIDE SEQUENCE</scope>
    <source>
        <tissue evidence="2">Shoot tissue taken approximately 20 cm above the soil surface</tissue>
    </source>
</reference>
<proteinExistence type="predicted"/>
<keyword evidence="1" id="KW-1133">Transmembrane helix</keyword>
<sequence>MVGHQMPLHSTSIQLILCNLNTKVLLVLFCLHCVWISLSYIVIKHTTCTLKTSMQGLLVDVL</sequence>
<name>A0A0A8Y666_ARUDO</name>
<keyword evidence="1" id="KW-0472">Membrane</keyword>
<reference evidence="2" key="2">
    <citation type="journal article" date="2015" name="Data Brief">
        <title>Shoot transcriptome of the giant reed, Arundo donax.</title>
        <authorList>
            <person name="Barrero R.A."/>
            <person name="Guerrero F.D."/>
            <person name="Moolhuijzen P."/>
            <person name="Goolsby J.A."/>
            <person name="Tidwell J."/>
            <person name="Bellgard S.E."/>
            <person name="Bellgard M.I."/>
        </authorList>
    </citation>
    <scope>NUCLEOTIDE SEQUENCE</scope>
    <source>
        <tissue evidence="2">Shoot tissue taken approximately 20 cm above the soil surface</tissue>
    </source>
</reference>
<organism evidence="2">
    <name type="scientific">Arundo donax</name>
    <name type="common">Giant reed</name>
    <name type="synonym">Donax arundinaceus</name>
    <dbReference type="NCBI Taxonomy" id="35708"/>
    <lineage>
        <taxon>Eukaryota</taxon>
        <taxon>Viridiplantae</taxon>
        <taxon>Streptophyta</taxon>
        <taxon>Embryophyta</taxon>
        <taxon>Tracheophyta</taxon>
        <taxon>Spermatophyta</taxon>
        <taxon>Magnoliopsida</taxon>
        <taxon>Liliopsida</taxon>
        <taxon>Poales</taxon>
        <taxon>Poaceae</taxon>
        <taxon>PACMAD clade</taxon>
        <taxon>Arundinoideae</taxon>
        <taxon>Arundineae</taxon>
        <taxon>Arundo</taxon>
    </lineage>
</organism>
<accession>A0A0A8Y666</accession>
<evidence type="ECO:0000313" key="2">
    <source>
        <dbReference type="EMBL" id="JAD21561.1"/>
    </source>
</evidence>
<feature type="transmembrane region" description="Helical" evidence="1">
    <location>
        <begin position="24"/>
        <end position="43"/>
    </location>
</feature>
<keyword evidence="1" id="KW-0812">Transmembrane</keyword>
<evidence type="ECO:0000256" key="1">
    <source>
        <dbReference type="SAM" id="Phobius"/>
    </source>
</evidence>
<dbReference type="EMBL" id="GBRH01276334">
    <property type="protein sequence ID" value="JAD21561.1"/>
    <property type="molecule type" value="Transcribed_RNA"/>
</dbReference>
<protein>
    <submittedName>
        <fullName evidence="2">Uncharacterized protein</fullName>
    </submittedName>
</protein>